<gene>
    <name evidence="2" type="ORF">C8P66_11473</name>
</gene>
<dbReference type="InterPro" id="IPR021124">
    <property type="entry name" value="CRISPR-assoc_prot_Cas5"/>
</dbReference>
<protein>
    <submittedName>
        <fullName evidence="2">CRISPR system Cascade subunit CasD</fullName>
    </submittedName>
</protein>
<dbReference type="OrthoDB" id="5704083at2"/>
<dbReference type="InterPro" id="IPR010147">
    <property type="entry name" value="CRISPR-assoc_prot_CasD"/>
</dbReference>
<comment type="caution">
    <text evidence="2">The sequence shown here is derived from an EMBL/GenBank/DDBJ whole genome shotgun (WGS) entry which is preliminary data.</text>
</comment>
<evidence type="ECO:0000313" key="3">
    <source>
        <dbReference type="Proteomes" id="UP000249688"/>
    </source>
</evidence>
<dbReference type="NCBIfam" id="TIGR02593">
    <property type="entry name" value="CRISPR_cas5"/>
    <property type="match status" value="1"/>
</dbReference>
<proteinExistence type="predicted"/>
<keyword evidence="3" id="KW-1185">Reference proteome</keyword>
<sequence>MADYLTFALVAPIASFGAIAVGERRSGWDRPARSAVLGLIGACLGLEREDDAAQAALATGYGLALLCHAPGRLLADYHTAQMPSAARGRRFATRAEELAQPGLNTVLSRRDYRSGAWHLGALWPRDPAPRWSLAEIAEAMRCPGFVTYLGRKSCPLGLPLAPELIAAADAPAALVQRHEAGPEARLRALDGWLRDLPAERLTAPVVTLDASDADAIPADDSRRRWIELRRDQPRSRRCWQFDLREELVLQLAAP</sequence>
<keyword evidence="1" id="KW-0051">Antiviral defense</keyword>
<dbReference type="GO" id="GO:0003723">
    <property type="term" value="F:RNA binding"/>
    <property type="evidence" value="ECO:0007669"/>
    <property type="project" value="InterPro"/>
</dbReference>
<dbReference type="NCBIfam" id="TIGR01868">
    <property type="entry name" value="casD_Cas5e"/>
    <property type="match status" value="1"/>
</dbReference>
<evidence type="ECO:0000313" key="2">
    <source>
        <dbReference type="EMBL" id="PZW44784.1"/>
    </source>
</evidence>
<dbReference type="GO" id="GO:0051607">
    <property type="term" value="P:defense response to virus"/>
    <property type="evidence" value="ECO:0007669"/>
    <property type="project" value="UniProtKB-KW"/>
</dbReference>
<accession>A0A2W7IDH4</accession>
<name>A0A2W7IDH4_9PROT</name>
<reference evidence="2 3" key="1">
    <citation type="submission" date="2018-06" db="EMBL/GenBank/DDBJ databases">
        <title>Genomic Encyclopedia of Archaeal and Bacterial Type Strains, Phase II (KMG-II): from individual species to whole genera.</title>
        <authorList>
            <person name="Goeker M."/>
        </authorList>
    </citation>
    <scope>NUCLEOTIDE SEQUENCE [LARGE SCALE GENOMIC DNA]</scope>
    <source>
        <strain evidence="2 3">DSM 24525</strain>
    </source>
</reference>
<dbReference type="RefSeq" id="WP_111398762.1">
    <property type="nucleotide sequence ID" value="NZ_QKYU01000014.1"/>
</dbReference>
<dbReference type="Proteomes" id="UP000249688">
    <property type="component" value="Unassembled WGS sequence"/>
</dbReference>
<dbReference type="Pfam" id="PF09704">
    <property type="entry name" value="Cas_Cas5d"/>
    <property type="match status" value="1"/>
</dbReference>
<evidence type="ECO:0000256" key="1">
    <source>
        <dbReference type="ARBA" id="ARBA00023118"/>
    </source>
</evidence>
<dbReference type="AlphaFoldDB" id="A0A2W7IDH4"/>
<dbReference type="Gene3D" id="3.30.70.2660">
    <property type="match status" value="1"/>
</dbReference>
<dbReference type="EMBL" id="QKYU01000014">
    <property type="protein sequence ID" value="PZW44784.1"/>
    <property type="molecule type" value="Genomic_DNA"/>
</dbReference>
<organism evidence="2 3">
    <name type="scientific">Humitalea rosea</name>
    <dbReference type="NCBI Taxonomy" id="990373"/>
    <lineage>
        <taxon>Bacteria</taxon>
        <taxon>Pseudomonadati</taxon>
        <taxon>Pseudomonadota</taxon>
        <taxon>Alphaproteobacteria</taxon>
        <taxon>Acetobacterales</taxon>
        <taxon>Roseomonadaceae</taxon>
        <taxon>Humitalea</taxon>
    </lineage>
</organism>
<dbReference type="InterPro" id="IPR013422">
    <property type="entry name" value="CRISPR-assoc_prot_Cas5_N"/>
</dbReference>
<dbReference type="GO" id="GO:0043571">
    <property type="term" value="P:maintenance of CRISPR repeat elements"/>
    <property type="evidence" value="ECO:0007669"/>
    <property type="project" value="InterPro"/>
</dbReference>